<keyword evidence="2" id="KW-1185">Reference proteome</keyword>
<dbReference type="Proteomes" id="UP001198163">
    <property type="component" value="Unassembled WGS sequence"/>
</dbReference>
<gene>
    <name evidence="1" type="ORF">K7J14_14480</name>
</gene>
<proteinExistence type="predicted"/>
<dbReference type="AlphaFoldDB" id="A0AAE3JJ20"/>
<sequence length="194" mass="21409">MIIPAVFYGRYTEVKARTEKIVSSVLKGKSFADSLPDRRTVDTSVAASSYLNLLTHRDISIVQSHFHFTLLRSALIEAEGAPDAPAADRLFAELLDKEWGPLVFADMQDGWFASSFISDNAHRLRPYLDSVNRHSRVLDREGARFIGSDGRLGSFWQANSALRFVLEASGVSSEVLARGLTAQSFRALYAGLIG</sequence>
<evidence type="ECO:0000313" key="2">
    <source>
        <dbReference type="Proteomes" id="UP001198163"/>
    </source>
</evidence>
<accession>A0AAE3JJ20</accession>
<dbReference type="RefSeq" id="WP_230757932.1">
    <property type="nucleotide sequence ID" value="NZ_JAINWA010000003.1"/>
</dbReference>
<protein>
    <submittedName>
        <fullName evidence="1">Uncharacterized protein</fullName>
    </submittedName>
</protein>
<comment type="caution">
    <text evidence="1">The sequence shown here is derived from an EMBL/GenBank/DDBJ whole genome shotgun (WGS) entry which is preliminary data.</text>
</comment>
<evidence type="ECO:0000313" key="1">
    <source>
        <dbReference type="EMBL" id="MCD1655902.1"/>
    </source>
</evidence>
<reference evidence="1" key="1">
    <citation type="submission" date="2021-08" db="EMBL/GenBank/DDBJ databases">
        <title>Comparative analyses of Brucepasteria parasyntrophica and Teretinema zuelzerae.</title>
        <authorList>
            <person name="Song Y."/>
            <person name="Brune A."/>
        </authorList>
    </citation>
    <scope>NUCLEOTIDE SEQUENCE</scope>
    <source>
        <strain evidence="1">DSM 1903</strain>
    </source>
</reference>
<name>A0AAE3JJ20_9SPIR</name>
<organism evidence="1 2">
    <name type="scientific">Teretinema zuelzerae</name>
    <dbReference type="NCBI Taxonomy" id="156"/>
    <lineage>
        <taxon>Bacteria</taxon>
        <taxon>Pseudomonadati</taxon>
        <taxon>Spirochaetota</taxon>
        <taxon>Spirochaetia</taxon>
        <taxon>Spirochaetales</taxon>
        <taxon>Treponemataceae</taxon>
        <taxon>Teretinema</taxon>
    </lineage>
</organism>
<dbReference type="EMBL" id="JAINWA010000003">
    <property type="protein sequence ID" value="MCD1655902.1"/>
    <property type="molecule type" value="Genomic_DNA"/>
</dbReference>